<evidence type="ECO:0000256" key="1">
    <source>
        <dbReference type="ARBA" id="ARBA00004613"/>
    </source>
</evidence>
<dbReference type="GO" id="GO:0051216">
    <property type="term" value="P:cartilage development"/>
    <property type="evidence" value="ECO:0007669"/>
    <property type="project" value="UniProtKB-KW"/>
</dbReference>
<evidence type="ECO:0000256" key="2">
    <source>
        <dbReference type="ARBA" id="ARBA00007480"/>
    </source>
</evidence>
<dbReference type="PANTHER" id="PTHR10494:SF4">
    <property type="entry name" value="NOGGIN"/>
    <property type="match status" value="1"/>
</dbReference>
<dbReference type="SUPFAM" id="SSF57501">
    <property type="entry name" value="Cystine-knot cytokines"/>
    <property type="match status" value="1"/>
</dbReference>
<evidence type="ECO:0008006" key="8">
    <source>
        <dbReference type="Google" id="ProtNLM"/>
    </source>
</evidence>
<dbReference type="GO" id="GO:0030514">
    <property type="term" value="P:negative regulation of BMP signaling pathway"/>
    <property type="evidence" value="ECO:0007669"/>
    <property type="project" value="InterPro"/>
</dbReference>
<dbReference type="GO" id="GO:0045596">
    <property type="term" value="P:negative regulation of cell differentiation"/>
    <property type="evidence" value="ECO:0007669"/>
    <property type="project" value="InterPro"/>
</dbReference>
<evidence type="ECO:0000256" key="3">
    <source>
        <dbReference type="ARBA" id="ARBA00022473"/>
    </source>
</evidence>
<protein>
    <recommendedName>
        <fullName evidence="8">Noggin</fullName>
    </recommendedName>
</protein>
<comment type="subcellular location">
    <subcellularLocation>
        <location evidence="1">Secreted</location>
    </subcellularLocation>
</comment>
<reference evidence="7" key="2">
    <citation type="submission" date="2021-03" db="UniProtKB">
        <authorList>
            <consortium name="Ensembl"/>
        </authorList>
    </citation>
    <scope>IDENTIFICATION</scope>
</reference>
<comment type="similarity">
    <text evidence="2">Belongs to the noggin family.</text>
</comment>
<dbReference type="AlphaFoldDB" id="A0A803J898"/>
<evidence type="ECO:0000313" key="7">
    <source>
        <dbReference type="Ensembl" id="ENSXETP00000104097"/>
    </source>
</evidence>
<name>A0A803J898_XENTR</name>
<dbReference type="InterPro" id="IPR029034">
    <property type="entry name" value="Cystine-knot_cytokine"/>
</dbReference>
<keyword evidence="6" id="KW-0891">Chondrogenesis</keyword>
<dbReference type="InParanoid" id="A0A803J898"/>
<proteinExistence type="inferred from homology"/>
<dbReference type="Gene3D" id="1.10.287.520">
    <property type="entry name" value="Helix hairpin bin"/>
    <property type="match status" value="1"/>
</dbReference>
<accession>A0A803J898</accession>
<keyword evidence="3" id="KW-0217">Developmental protein</keyword>
<sequence>SYGGLPASFLHLSWPYLIHYRGGRQPYVWQCPFPSEDYPYGRKLEHPEPEQPKHSHDIEQRTRIPKLHQSVDPNFVTLLLRLSKNVGTTDQLNILEAGGSRPLQPYKAETVESVPMGGLYSVGAKGRTLSINWLIMYTQVCLLYRDKYTEIRNWGRYIEEHHNLSERRCTCPHGLLCKVIKPVASASIRWMCQSWISQIFFFWIPATWPIVSSCECKC</sequence>
<keyword evidence="5" id="KW-0732">Signal</keyword>
<dbReference type="GO" id="GO:0005576">
    <property type="term" value="C:extracellular region"/>
    <property type="evidence" value="ECO:0007669"/>
    <property type="project" value="UniProtKB-SubCell"/>
</dbReference>
<dbReference type="Gene3D" id="2.10.90.10">
    <property type="entry name" value="Cystine-knot cytokines"/>
    <property type="match status" value="1"/>
</dbReference>
<dbReference type="Pfam" id="PF05806">
    <property type="entry name" value="Noggin"/>
    <property type="match status" value="1"/>
</dbReference>
<dbReference type="PANTHER" id="PTHR10494">
    <property type="entry name" value="BONE MORPHOGENETIC PROTEIN INHIBITOR, NOGGIN"/>
    <property type="match status" value="1"/>
</dbReference>
<dbReference type="Ensembl" id="ENSXETT00000106695">
    <property type="protein sequence ID" value="ENSXETP00000104097"/>
    <property type="gene ID" value="ENSXETG00000048065"/>
</dbReference>
<evidence type="ECO:0000256" key="5">
    <source>
        <dbReference type="ARBA" id="ARBA00022729"/>
    </source>
</evidence>
<evidence type="ECO:0000256" key="6">
    <source>
        <dbReference type="ARBA" id="ARBA00023188"/>
    </source>
</evidence>
<organism evidence="7">
    <name type="scientific">Xenopus tropicalis</name>
    <name type="common">Western clawed frog</name>
    <name type="synonym">Silurana tropicalis</name>
    <dbReference type="NCBI Taxonomy" id="8364"/>
    <lineage>
        <taxon>Eukaryota</taxon>
        <taxon>Metazoa</taxon>
        <taxon>Chordata</taxon>
        <taxon>Craniata</taxon>
        <taxon>Vertebrata</taxon>
        <taxon>Euteleostomi</taxon>
        <taxon>Amphibia</taxon>
        <taxon>Batrachia</taxon>
        <taxon>Anura</taxon>
        <taxon>Pipoidea</taxon>
        <taxon>Pipidae</taxon>
        <taxon>Xenopodinae</taxon>
        <taxon>Xenopus</taxon>
        <taxon>Silurana</taxon>
    </lineage>
</organism>
<evidence type="ECO:0000256" key="4">
    <source>
        <dbReference type="ARBA" id="ARBA00022525"/>
    </source>
</evidence>
<dbReference type="InterPro" id="IPR008717">
    <property type="entry name" value="Noggin"/>
</dbReference>
<keyword evidence="4" id="KW-0964">Secreted</keyword>
<reference evidence="7" key="1">
    <citation type="journal article" date="2010" name="Science">
        <title>The genome of the Western clawed frog Xenopus tropicalis.</title>
        <authorList>
            <person name="Hellsten U."/>
            <person name="Harland R.M."/>
            <person name="Gilchrist M.J."/>
            <person name="Hendrix D."/>
            <person name="Jurka J."/>
            <person name="Kapitonov V."/>
            <person name="Ovcharenko I."/>
            <person name="Putnam N.H."/>
            <person name="Shu S."/>
            <person name="Taher L."/>
            <person name="Blitz I.L."/>
            <person name="Blumberg B."/>
            <person name="Dichmann D.S."/>
            <person name="Dubchak I."/>
            <person name="Amaya E."/>
            <person name="Detter J.C."/>
            <person name="Fletcher R."/>
            <person name="Gerhard D.S."/>
            <person name="Goodstein D."/>
            <person name="Graves T."/>
            <person name="Grigoriev I.V."/>
            <person name="Grimwood J."/>
            <person name="Kawashima T."/>
            <person name="Lindquist E."/>
            <person name="Lucas S.M."/>
            <person name="Mead P.E."/>
            <person name="Mitros T."/>
            <person name="Ogino H."/>
            <person name="Ohta Y."/>
            <person name="Poliakov A.V."/>
            <person name="Pollet N."/>
            <person name="Robert J."/>
            <person name="Salamov A."/>
            <person name="Sater A.K."/>
            <person name="Schmutz J."/>
            <person name="Terry A."/>
            <person name="Vize P.D."/>
            <person name="Warren W.C."/>
            <person name="Wells D."/>
            <person name="Wills A."/>
            <person name="Wilson R.K."/>
            <person name="Zimmerman L.B."/>
            <person name="Zorn A.M."/>
            <person name="Grainger R."/>
            <person name="Grammer T."/>
            <person name="Khokha M.K."/>
            <person name="Richardson P.M."/>
            <person name="Rokhsar D.S."/>
        </authorList>
    </citation>
    <scope>NUCLEOTIDE SEQUENCE [LARGE SCALE GENOMIC DNA]</scope>
    <source>
        <strain evidence="7">Nigerian</strain>
    </source>
</reference>